<feature type="compositionally biased region" description="Basic and acidic residues" evidence="8">
    <location>
        <begin position="516"/>
        <end position="525"/>
    </location>
</feature>
<evidence type="ECO:0000259" key="10">
    <source>
        <dbReference type="Pfam" id="PF01120"/>
    </source>
</evidence>
<dbReference type="InterPro" id="IPR057739">
    <property type="entry name" value="Glyco_hydro_29_N"/>
</dbReference>
<accession>A0A934R793</accession>
<evidence type="ECO:0000256" key="2">
    <source>
        <dbReference type="ARBA" id="ARBA00007951"/>
    </source>
</evidence>
<keyword evidence="5" id="KW-0378">Hydrolase</keyword>
<evidence type="ECO:0000256" key="9">
    <source>
        <dbReference type="SAM" id="SignalP"/>
    </source>
</evidence>
<proteinExistence type="inferred from homology"/>
<protein>
    <recommendedName>
        <fullName evidence="3">alpha-L-fucosidase</fullName>
        <ecNumber evidence="3">3.2.1.51</ecNumber>
    </recommendedName>
</protein>
<evidence type="ECO:0000256" key="1">
    <source>
        <dbReference type="ARBA" id="ARBA00004071"/>
    </source>
</evidence>
<dbReference type="Proteomes" id="UP000658278">
    <property type="component" value="Unassembled WGS sequence"/>
</dbReference>
<evidence type="ECO:0000313" key="11">
    <source>
        <dbReference type="EMBL" id="MBK1825532.1"/>
    </source>
</evidence>
<dbReference type="AlphaFoldDB" id="A0A934R793"/>
<feature type="region of interest" description="Disordered" evidence="8">
    <location>
        <begin position="499"/>
        <end position="533"/>
    </location>
</feature>
<dbReference type="InterPro" id="IPR017853">
    <property type="entry name" value="GH"/>
</dbReference>
<feature type="site" description="May be important for catalysis" evidence="7">
    <location>
        <position position="333"/>
    </location>
</feature>
<dbReference type="PANTHER" id="PTHR10030:SF37">
    <property type="entry name" value="ALPHA-L-FUCOSIDASE-RELATED"/>
    <property type="match status" value="1"/>
</dbReference>
<dbReference type="PIRSF" id="PIRSF001092">
    <property type="entry name" value="Alpha-L-fucosidase"/>
    <property type="match status" value="1"/>
</dbReference>
<gene>
    <name evidence="11" type="ORF">JIN81_00750</name>
</gene>
<evidence type="ECO:0000256" key="3">
    <source>
        <dbReference type="ARBA" id="ARBA00012662"/>
    </source>
</evidence>
<evidence type="ECO:0000256" key="7">
    <source>
        <dbReference type="PIRSR" id="PIRSR001092-1"/>
    </source>
</evidence>
<dbReference type="GO" id="GO:0005764">
    <property type="term" value="C:lysosome"/>
    <property type="evidence" value="ECO:0007669"/>
    <property type="project" value="TreeGrafter"/>
</dbReference>
<dbReference type="Gene3D" id="2.60.40.1180">
    <property type="entry name" value="Golgi alpha-mannosidase II"/>
    <property type="match status" value="1"/>
</dbReference>
<dbReference type="EC" id="3.2.1.51" evidence="3"/>
<evidence type="ECO:0000256" key="6">
    <source>
        <dbReference type="ARBA" id="ARBA00023295"/>
    </source>
</evidence>
<comment type="caution">
    <text evidence="11">The sequence shown here is derived from an EMBL/GenBank/DDBJ whole genome shotgun (WGS) entry which is preliminary data.</text>
</comment>
<dbReference type="InterPro" id="IPR016286">
    <property type="entry name" value="FUC_metazoa-typ"/>
</dbReference>
<evidence type="ECO:0000256" key="4">
    <source>
        <dbReference type="ARBA" id="ARBA00022729"/>
    </source>
</evidence>
<dbReference type="GO" id="GO:0004560">
    <property type="term" value="F:alpha-L-fucosidase activity"/>
    <property type="evidence" value="ECO:0007669"/>
    <property type="project" value="InterPro"/>
</dbReference>
<organism evidence="11 12">
    <name type="scientific">Haloferula rosea</name>
    <dbReference type="NCBI Taxonomy" id="490093"/>
    <lineage>
        <taxon>Bacteria</taxon>
        <taxon>Pseudomonadati</taxon>
        <taxon>Verrucomicrobiota</taxon>
        <taxon>Verrucomicrobiia</taxon>
        <taxon>Verrucomicrobiales</taxon>
        <taxon>Verrucomicrobiaceae</taxon>
        <taxon>Haloferula</taxon>
    </lineage>
</organism>
<dbReference type="InterPro" id="IPR000933">
    <property type="entry name" value="Glyco_hydro_29"/>
</dbReference>
<name>A0A934R793_9BACT</name>
<dbReference type="Pfam" id="PF01120">
    <property type="entry name" value="Alpha_L_fucos"/>
    <property type="match status" value="1"/>
</dbReference>
<dbReference type="GO" id="GO:0006004">
    <property type="term" value="P:fucose metabolic process"/>
    <property type="evidence" value="ECO:0007669"/>
    <property type="project" value="InterPro"/>
</dbReference>
<comment type="function">
    <text evidence="1">Alpha-L-fucosidase is responsible for hydrolyzing the alpha-1,6-linked fucose joined to the reducing-end N-acetylglucosamine of the carbohydrate moieties of glycoproteins.</text>
</comment>
<evidence type="ECO:0000313" key="12">
    <source>
        <dbReference type="Proteomes" id="UP000658278"/>
    </source>
</evidence>
<dbReference type="Gene3D" id="3.20.20.80">
    <property type="entry name" value="Glycosidases"/>
    <property type="match status" value="1"/>
</dbReference>
<keyword evidence="12" id="KW-1185">Reference proteome</keyword>
<feature type="chain" id="PRO_5037920619" description="alpha-L-fucosidase" evidence="9">
    <location>
        <begin position="23"/>
        <end position="533"/>
    </location>
</feature>
<feature type="domain" description="Glycoside hydrolase family 29 N-terminal" evidence="10">
    <location>
        <begin position="23"/>
        <end position="400"/>
    </location>
</feature>
<keyword evidence="6" id="KW-0326">Glycosidase</keyword>
<feature type="signal peptide" evidence="9">
    <location>
        <begin position="1"/>
        <end position="22"/>
    </location>
</feature>
<evidence type="ECO:0000256" key="5">
    <source>
        <dbReference type="ARBA" id="ARBA00022801"/>
    </source>
</evidence>
<dbReference type="RefSeq" id="WP_200275249.1">
    <property type="nucleotide sequence ID" value="NZ_JAENII010000001.1"/>
</dbReference>
<reference evidence="11" key="1">
    <citation type="submission" date="2021-01" db="EMBL/GenBank/DDBJ databases">
        <title>Modified the classification status of verrucomicrobia.</title>
        <authorList>
            <person name="Feng X."/>
        </authorList>
    </citation>
    <scope>NUCLEOTIDE SEQUENCE</scope>
    <source>
        <strain evidence="11">KCTC 22201</strain>
    </source>
</reference>
<dbReference type="SUPFAM" id="SSF51445">
    <property type="entry name" value="(Trans)glycosidases"/>
    <property type="match status" value="1"/>
</dbReference>
<dbReference type="EMBL" id="JAENII010000001">
    <property type="protein sequence ID" value="MBK1825532.1"/>
    <property type="molecule type" value="Genomic_DNA"/>
</dbReference>
<dbReference type="GO" id="GO:0016139">
    <property type="term" value="P:glycoside catabolic process"/>
    <property type="evidence" value="ECO:0007669"/>
    <property type="project" value="TreeGrafter"/>
</dbReference>
<dbReference type="InterPro" id="IPR013780">
    <property type="entry name" value="Glyco_hydro_b"/>
</dbReference>
<evidence type="ECO:0000256" key="8">
    <source>
        <dbReference type="SAM" id="MobiDB-lite"/>
    </source>
</evidence>
<dbReference type="PANTHER" id="PTHR10030">
    <property type="entry name" value="ALPHA-L-FUCOSIDASE"/>
    <property type="match status" value="1"/>
</dbReference>
<comment type="similarity">
    <text evidence="2">Belongs to the glycosyl hydrolase 29 family.</text>
</comment>
<sequence>MKNRPCILASLLVALAPICAEADTSKTPYDGSWESLQEMPVPAWFDDGKIGIFIHWGPYSVIGYRKGGRGYSEHVPKLFYTDSKHYYPYMKKRWGATPPEFGYKDIIPEFKAEKWDPDAWAQLFAEVGAKYVVMTAEHHDGWANWDSDLTPWNAVDKGPKRDLVGDLGTALKKRGLKYAPSYHRERHQSFFTKKQYVVDAVPQDDISEEIKRVPEAASLYGPFGTSKQFVDDYVARWKEIQTKYQPDFLWMDDFPIYTRDGNNVRGGKAKPEVRYFDDQVRLMITDFMNDGAARGAEVYLNNKGANRNWPDGVGCLEKDNLKLKVIGPKWQSCTTFGTSFGYLANDKYKSVESIIHEMVEVISRNGNFLINIGPKADGTIPEPQVERLIAMGAWLKINGDAIYGSRYWKVSEQKDEALAFTTKGTKLYAIKLTPPGSPFTITGTAGWSENQVHGVRLLGCDAKVSWLMTPKGLRIIPPPNPGASQHAWSFEIRTDREQHHPNVIVDDASSALKGTKAVDLEGNSERKRRGPSK</sequence>
<keyword evidence="4 9" id="KW-0732">Signal</keyword>
<dbReference type="SMART" id="SM00812">
    <property type="entry name" value="Alpha_L_fucos"/>
    <property type="match status" value="1"/>
</dbReference>